<dbReference type="AlphaFoldDB" id="A0A1Y3AUE0"/>
<keyword evidence="4" id="KW-1185">Reference proteome</keyword>
<accession>A0A1Y3AUE0</accession>
<evidence type="ECO:0000313" key="4">
    <source>
        <dbReference type="Proteomes" id="UP000194236"/>
    </source>
</evidence>
<dbReference type="EMBL" id="MUJZ01057967">
    <property type="protein sequence ID" value="OTF72099.1"/>
    <property type="molecule type" value="Genomic_DNA"/>
</dbReference>
<gene>
    <name evidence="3" type="ORF">BLA29_008529</name>
</gene>
<feature type="signal peptide" evidence="1">
    <location>
        <begin position="1"/>
        <end position="20"/>
    </location>
</feature>
<comment type="caution">
    <text evidence="3">The sequence shown here is derived from an EMBL/GenBank/DDBJ whole genome shotgun (WGS) entry which is preliminary data.</text>
</comment>
<protein>
    <recommendedName>
        <fullName evidence="2">Partial AB-hydrolase lipase domain-containing protein</fullName>
    </recommendedName>
</protein>
<dbReference type="OrthoDB" id="7958685at2759"/>
<dbReference type="Gene3D" id="3.40.50.1820">
    <property type="entry name" value="alpha/beta hydrolase"/>
    <property type="match status" value="1"/>
</dbReference>
<dbReference type="InterPro" id="IPR006693">
    <property type="entry name" value="AB_hydrolase_lipase"/>
</dbReference>
<keyword evidence="1" id="KW-0732">Signal</keyword>
<dbReference type="InterPro" id="IPR029058">
    <property type="entry name" value="AB_hydrolase_fold"/>
</dbReference>
<feature type="domain" description="Partial AB-hydrolase lipase" evidence="2">
    <location>
        <begin position="37"/>
        <end position="96"/>
    </location>
</feature>
<sequence length="184" mass="21025">MAKNIVILIILFGFAKLSYGYSTFELYSDNPDIYRNTSELIESRGFQSETHRMITEDGYILTMFRLINPYMKHKRPLQPILIQHGLCGNGDYFIFSDREALIEGGQFLDLETLRPLNCTGLDGDAAGTSIAYVLAACGYDVWLGNFRGNRYSDGHIILNQRIGERTKNFQYQNINLPGFFLLNE</sequence>
<reference evidence="3 4" key="1">
    <citation type="submission" date="2017-03" db="EMBL/GenBank/DDBJ databases">
        <title>Genome Survey of Euroglyphus maynei.</title>
        <authorList>
            <person name="Arlian L.G."/>
            <person name="Morgan M.S."/>
            <person name="Rider S.D."/>
        </authorList>
    </citation>
    <scope>NUCLEOTIDE SEQUENCE [LARGE SCALE GENOMIC DNA]</scope>
    <source>
        <strain evidence="3">Arlian Lab</strain>
        <tissue evidence="3">Whole body</tissue>
    </source>
</reference>
<dbReference type="Pfam" id="PF04083">
    <property type="entry name" value="Abhydro_lipase"/>
    <property type="match status" value="1"/>
</dbReference>
<evidence type="ECO:0000256" key="1">
    <source>
        <dbReference type="SAM" id="SignalP"/>
    </source>
</evidence>
<dbReference type="Proteomes" id="UP000194236">
    <property type="component" value="Unassembled WGS sequence"/>
</dbReference>
<organism evidence="3 4">
    <name type="scientific">Euroglyphus maynei</name>
    <name type="common">Mayne's house dust mite</name>
    <dbReference type="NCBI Taxonomy" id="6958"/>
    <lineage>
        <taxon>Eukaryota</taxon>
        <taxon>Metazoa</taxon>
        <taxon>Ecdysozoa</taxon>
        <taxon>Arthropoda</taxon>
        <taxon>Chelicerata</taxon>
        <taxon>Arachnida</taxon>
        <taxon>Acari</taxon>
        <taxon>Acariformes</taxon>
        <taxon>Sarcoptiformes</taxon>
        <taxon>Astigmata</taxon>
        <taxon>Psoroptidia</taxon>
        <taxon>Analgoidea</taxon>
        <taxon>Pyroglyphidae</taxon>
        <taxon>Pyroglyphinae</taxon>
        <taxon>Euroglyphus</taxon>
    </lineage>
</organism>
<feature type="chain" id="PRO_5013368137" description="Partial AB-hydrolase lipase domain-containing protein" evidence="1">
    <location>
        <begin position="21"/>
        <end position="184"/>
    </location>
</feature>
<proteinExistence type="predicted"/>
<name>A0A1Y3AUE0_EURMA</name>
<dbReference type="PANTHER" id="PTHR11005">
    <property type="entry name" value="LYSOSOMAL ACID LIPASE-RELATED"/>
    <property type="match status" value="1"/>
</dbReference>
<dbReference type="GO" id="GO:0006629">
    <property type="term" value="P:lipid metabolic process"/>
    <property type="evidence" value="ECO:0007669"/>
    <property type="project" value="InterPro"/>
</dbReference>
<evidence type="ECO:0000259" key="2">
    <source>
        <dbReference type="Pfam" id="PF04083"/>
    </source>
</evidence>
<evidence type="ECO:0000313" key="3">
    <source>
        <dbReference type="EMBL" id="OTF72099.1"/>
    </source>
</evidence>
<dbReference type="SUPFAM" id="SSF53474">
    <property type="entry name" value="alpha/beta-Hydrolases"/>
    <property type="match status" value="1"/>
</dbReference>